<dbReference type="AlphaFoldDB" id="A0AAP0LB10"/>
<name>A0AAP0LB10_9MAGN</name>
<reference evidence="1 2" key="1">
    <citation type="submission" date="2024-01" db="EMBL/GenBank/DDBJ databases">
        <title>Genome assemblies of Stephania.</title>
        <authorList>
            <person name="Yang L."/>
        </authorList>
    </citation>
    <scope>NUCLEOTIDE SEQUENCE [LARGE SCALE GENOMIC DNA]</scope>
    <source>
        <strain evidence="1">JXDWG</strain>
        <tissue evidence="1">Leaf</tissue>
    </source>
</reference>
<evidence type="ECO:0000313" key="1">
    <source>
        <dbReference type="EMBL" id="KAK9165859.1"/>
    </source>
</evidence>
<dbReference type="EMBL" id="JBBNAG010000001">
    <property type="protein sequence ID" value="KAK9165859.1"/>
    <property type="molecule type" value="Genomic_DNA"/>
</dbReference>
<organism evidence="1 2">
    <name type="scientific">Stephania cephalantha</name>
    <dbReference type="NCBI Taxonomy" id="152367"/>
    <lineage>
        <taxon>Eukaryota</taxon>
        <taxon>Viridiplantae</taxon>
        <taxon>Streptophyta</taxon>
        <taxon>Embryophyta</taxon>
        <taxon>Tracheophyta</taxon>
        <taxon>Spermatophyta</taxon>
        <taxon>Magnoliopsida</taxon>
        <taxon>Ranunculales</taxon>
        <taxon>Menispermaceae</taxon>
        <taxon>Menispermoideae</taxon>
        <taxon>Cissampelideae</taxon>
        <taxon>Stephania</taxon>
    </lineage>
</organism>
<sequence length="49" mass="5341">MKKKSLRIDSWICAAVAFGIGVAYKEGVGKASLFLLGFGWDHTLQAKEV</sequence>
<gene>
    <name evidence="1" type="ORF">Scep_001050</name>
</gene>
<accession>A0AAP0LB10</accession>
<dbReference type="Proteomes" id="UP001419268">
    <property type="component" value="Unassembled WGS sequence"/>
</dbReference>
<keyword evidence="2" id="KW-1185">Reference proteome</keyword>
<comment type="caution">
    <text evidence="1">The sequence shown here is derived from an EMBL/GenBank/DDBJ whole genome shotgun (WGS) entry which is preliminary data.</text>
</comment>
<proteinExistence type="predicted"/>
<protein>
    <submittedName>
        <fullName evidence="1">Uncharacterized protein</fullName>
    </submittedName>
</protein>
<evidence type="ECO:0000313" key="2">
    <source>
        <dbReference type="Proteomes" id="UP001419268"/>
    </source>
</evidence>